<dbReference type="STRING" id="53444.AYR59_03345"/>
<name>A0A0R2JWP9_9LACO</name>
<dbReference type="EMBL" id="JQBT01000033">
    <property type="protein sequence ID" value="KRN78676.1"/>
    <property type="molecule type" value="Genomic_DNA"/>
</dbReference>
<comment type="caution">
    <text evidence="2">The sequence shown here is derived from an EMBL/GenBank/DDBJ whole genome shotgun (WGS) entry which is preliminary data.</text>
</comment>
<dbReference type="Proteomes" id="UP000051565">
    <property type="component" value="Unassembled WGS sequence"/>
</dbReference>
<proteinExistence type="predicted"/>
<dbReference type="Gene3D" id="3.40.50.300">
    <property type="entry name" value="P-loop containing nucleotide triphosphate hydrolases"/>
    <property type="match status" value="1"/>
</dbReference>
<sequence>MNNEKKHIVISGTYSSGKTTTTKALSIATGIPMINALSAREILTFLYPGLRFQDMNMTELLALGLYRFKERIKAEESLITKQSDFISDGSVLNEWIYGTIRTKIGINPGASWYQQFIKFFLGINANKFMKKYFKGYGTVVNKYAKDTYTDIIHLPIEFKMDPDGHRPVSEKYRKMSDKEIFMAYKNLNFPVHIIGGTQKERVNKIIKQLDLPQVISTEQALDEANDKIKKSCEMVSQKIINQYHKPTFIEKIKILSHF</sequence>
<evidence type="ECO:0000313" key="3">
    <source>
        <dbReference type="Proteomes" id="UP000051565"/>
    </source>
</evidence>
<organism evidence="2 3">
    <name type="scientific">Fructilactobacillus lindneri DSM 20690 = JCM 11027</name>
    <dbReference type="NCBI Taxonomy" id="1122148"/>
    <lineage>
        <taxon>Bacteria</taxon>
        <taxon>Bacillati</taxon>
        <taxon>Bacillota</taxon>
        <taxon>Bacilli</taxon>
        <taxon>Lactobacillales</taxon>
        <taxon>Lactobacillaceae</taxon>
        <taxon>Fructilactobacillus</taxon>
    </lineage>
</organism>
<dbReference type="OrthoDB" id="4523277at2"/>
<dbReference type="Pfam" id="PF13521">
    <property type="entry name" value="AAA_28"/>
    <property type="match status" value="1"/>
</dbReference>
<evidence type="ECO:0000313" key="2">
    <source>
        <dbReference type="EMBL" id="KRN78676.1"/>
    </source>
</evidence>
<reference evidence="2 3" key="1">
    <citation type="journal article" date="2015" name="Genome Announc.">
        <title>Expanding the biotechnology potential of lactobacilli through comparative genomics of 213 strains and associated genera.</title>
        <authorList>
            <person name="Sun Z."/>
            <person name="Harris H.M."/>
            <person name="McCann A."/>
            <person name="Guo C."/>
            <person name="Argimon S."/>
            <person name="Zhang W."/>
            <person name="Yang X."/>
            <person name="Jeffery I.B."/>
            <person name="Cooney J.C."/>
            <person name="Kagawa T.F."/>
            <person name="Liu W."/>
            <person name="Song Y."/>
            <person name="Salvetti E."/>
            <person name="Wrobel A."/>
            <person name="Rasinkangas P."/>
            <person name="Parkhill J."/>
            <person name="Rea M.C."/>
            <person name="O'Sullivan O."/>
            <person name="Ritari J."/>
            <person name="Douillard F.P."/>
            <person name="Paul Ross R."/>
            <person name="Yang R."/>
            <person name="Briner A.E."/>
            <person name="Felis G.E."/>
            <person name="de Vos W.M."/>
            <person name="Barrangou R."/>
            <person name="Klaenhammer T.R."/>
            <person name="Caufield P.W."/>
            <person name="Cui Y."/>
            <person name="Zhang H."/>
            <person name="O'Toole P.W."/>
        </authorList>
    </citation>
    <scope>NUCLEOTIDE SEQUENCE [LARGE SCALE GENOMIC DNA]</scope>
    <source>
        <strain evidence="2 3">DSM 20690</strain>
    </source>
</reference>
<protein>
    <recommendedName>
        <fullName evidence="1">NadR/Ttd14 AAA domain-containing protein</fullName>
    </recommendedName>
</protein>
<dbReference type="AlphaFoldDB" id="A0A0R2JWP9"/>
<keyword evidence="3" id="KW-1185">Reference proteome</keyword>
<accession>A0A0R2JWP9</accession>
<dbReference type="GeneID" id="61249912"/>
<dbReference type="PATRIC" id="fig|1122148.6.peg.978"/>
<dbReference type="RefSeq" id="WP_054645914.1">
    <property type="nucleotide sequence ID" value="NZ_FUXS01000002.1"/>
</dbReference>
<dbReference type="SUPFAM" id="SSF52540">
    <property type="entry name" value="P-loop containing nucleoside triphosphate hydrolases"/>
    <property type="match status" value="1"/>
</dbReference>
<evidence type="ECO:0000259" key="1">
    <source>
        <dbReference type="Pfam" id="PF13521"/>
    </source>
</evidence>
<dbReference type="InterPro" id="IPR038727">
    <property type="entry name" value="NadR/Ttd14_AAA_dom"/>
</dbReference>
<gene>
    <name evidence="2" type="ORF">IV52_GL000953</name>
</gene>
<feature type="domain" description="NadR/Ttd14 AAA" evidence="1">
    <location>
        <begin position="8"/>
        <end position="201"/>
    </location>
</feature>
<dbReference type="InterPro" id="IPR027417">
    <property type="entry name" value="P-loop_NTPase"/>
</dbReference>